<dbReference type="STRING" id="1005944.SAMN05192576_2260"/>
<protein>
    <recommendedName>
        <fullName evidence="9">Circadian input-output histidine kinase CikA</fullName>
        <ecNumber evidence="4">2.7.13.3</ecNumber>
    </recommendedName>
</protein>
<comment type="subcellular location">
    <subcellularLocation>
        <location evidence="2">Cell membrane</location>
    </subcellularLocation>
</comment>
<feature type="domain" description="Histidine kinase" evidence="10">
    <location>
        <begin position="165"/>
        <end position="385"/>
    </location>
</feature>
<dbReference type="InterPro" id="IPR036097">
    <property type="entry name" value="HisK_dim/P_sf"/>
</dbReference>
<dbReference type="Gene3D" id="3.30.450.20">
    <property type="entry name" value="PAS domain"/>
    <property type="match status" value="1"/>
</dbReference>
<dbReference type="GO" id="GO:0005886">
    <property type="term" value="C:plasma membrane"/>
    <property type="evidence" value="ECO:0007669"/>
    <property type="project" value="UniProtKB-SubCell"/>
</dbReference>
<dbReference type="InterPro" id="IPR003661">
    <property type="entry name" value="HisK_dim/P_dom"/>
</dbReference>
<evidence type="ECO:0000256" key="7">
    <source>
        <dbReference type="ARBA" id="ARBA00022777"/>
    </source>
</evidence>
<dbReference type="InterPro" id="IPR004358">
    <property type="entry name" value="Sig_transdc_His_kin-like_C"/>
</dbReference>
<dbReference type="FunFam" id="3.30.565.10:FF:000010">
    <property type="entry name" value="Sensor histidine kinase RcsC"/>
    <property type="match status" value="1"/>
</dbReference>
<dbReference type="InterPro" id="IPR005467">
    <property type="entry name" value="His_kinase_dom"/>
</dbReference>
<dbReference type="InterPro" id="IPR036890">
    <property type="entry name" value="HATPase_C_sf"/>
</dbReference>
<proteinExistence type="inferred from homology"/>
<evidence type="ECO:0000256" key="5">
    <source>
        <dbReference type="ARBA" id="ARBA00022553"/>
    </source>
</evidence>
<dbReference type="OrthoDB" id="9757990at2"/>
<accession>A0A1H0BXJ9</accession>
<dbReference type="GO" id="GO:0000155">
    <property type="term" value="F:phosphorelay sensor kinase activity"/>
    <property type="evidence" value="ECO:0007669"/>
    <property type="project" value="InterPro"/>
</dbReference>
<dbReference type="SMART" id="SM00086">
    <property type="entry name" value="PAC"/>
    <property type="match status" value="1"/>
</dbReference>
<keyword evidence="5" id="KW-0597">Phosphoprotein</keyword>
<dbReference type="PROSITE" id="PS50112">
    <property type="entry name" value="PAS"/>
    <property type="match status" value="1"/>
</dbReference>
<feature type="domain" description="PAS" evidence="11">
    <location>
        <begin position="24"/>
        <end position="94"/>
    </location>
</feature>
<evidence type="ECO:0000256" key="3">
    <source>
        <dbReference type="ARBA" id="ARBA00006402"/>
    </source>
</evidence>
<dbReference type="Pfam" id="PF02518">
    <property type="entry name" value="HATPase_c"/>
    <property type="match status" value="1"/>
</dbReference>
<dbReference type="Gene3D" id="1.10.287.130">
    <property type="match status" value="1"/>
</dbReference>
<keyword evidence="8" id="KW-0902">Two-component regulatory system</keyword>
<evidence type="ECO:0000256" key="8">
    <source>
        <dbReference type="ARBA" id="ARBA00023012"/>
    </source>
</evidence>
<name>A0A1H0BXJ9_9ACTN</name>
<evidence type="ECO:0000259" key="12">
    <source>
        <dbReference type="PROSITE" id="PS50113"/>
    </source>
</evidence>
<dbReference type="Gene3D" id="3.30.565.10">
    <property type="entry name" value="Histidine kinase-like ATPase, C-terminal domain"/>
    <property type="match status" value="1"/>
</dbReference>
<evidence type="ECO:0000256" key="6">
    <source>
        <dbReference type="ARBA" id="ARBA00022679"/>
    </source>
</evidence>
<keyword evidence="6" id="KW-0808">Transferase</keyword>
<dbReference type="RefSeq" id="WP_091024796.1">
    <property type="nucleotide sequence ID" value="NZ_BKAE01000006.1"/>
</dbReference>
<dbReference type="PROSITE" id="PS50109">
    <property type="entry name" value="HIS_KIN"/>
    <property type="match status" value="1"/>
</dbReference>
<dbReference type="PROSITE" id="PS50113">
    <property type="entry name" value="PAC"/>
    <property type="match status" value="1"/>
</dbReference>
<evidence type="ECO:0000259" key="10">
    <source>
        <dbReference type="PROSITE" id="PS50109"/>
    </source>
</evidence>
<dbReference type="CDD" id="cd16922">
    <property type="entry name" value="HATPase_EvgS-ArcB-TorS-like"/>
    <property type="match status" value="1"/>
</dbReference>
<evidence type="ECO:0000256" key="1">
    <source>
        <dbReference type="ARBA" id="ARBA00000085"/>
    </source>
</evidence>
<reference evidence="13 14" key="1">
    <citation type="submission" date="2016-10" db="EMBL/GenBank/DDBJ databases">
        <authorList>
            <person name="de Groot N.N."/>
        </authorList>
    </citation>
    <scope>NUCLEOTIDE SEQUENCE [LARGE SCALE GENOMIC DNA]</scope>
    <source>
        <strain evidence="13 14">CGMCC 1.11147</strain>
    </source>
</reference>
<dbReference type="SMART" id="SM00387">
    <property type="entry name" value="HATPase_c"/>
    <property type="match status" value="1"/>
</dbReference>
<keyword evidence="14" id="KW-1185">Reference proteome</keyword>
<dbReference type="InterPro" id="IPR000014">
    <property type="entry name" value="PAS"/>
</dbReference>
<dbReference type="SMART" id="SM00388">
    <property type="entry name" value="HisKA"/>
    <property type="match status" value="1"/>
</dbReference>
<dbReference type="Proteomes" id="UP000199004">
    <property type="component" value="Unassembled WGS sequence"/>
</dbReference>
<dbReference type="InterPro" id="IPR001610">
    <property type="entry name" value="PAC"/>
</dbReference>
<dbReference type="NCBIfam" id="TIGR00229">
    <property type="entry name" value="sensory_box"/>
    <property type="match status" value="1"/>
</dbReference>
<dbReference type="PRINTS" id="PR00344">
    <property type="entry name" value="BCTRLSENSOR"/>
</dbReference>
<evidence type="ECO:0000256" key="2">
    <source>
        <dbReference type="ARBA" id="ARBA00004236"/>
    </source>
</evidence>
<evidence type="ECO:0000259" key="11">
    <source>
        <dbReference type="PROSITE" id="PS50112"/>
    </source>
</evidence>
<evidence type="ECO:0000256" key="4">
    <source>
        <dbReference type="ARBA" id="ARBA00012438"/>
    </source>
</evidence>
<dbReference type="SUPFAM" id="SSF55785">
    <property type="entry name" value="PYP-like sensor domain (PAS domain)"/>
    <property type="match status" value="1"/>
</dbReference>
<dbReference type="AlphaFoldDB" id="A0A1H0BXJ9"/>
<dbReference type="EC" id="2.7.13.3" evidence="4"/>
<evidence type="ECO:0000256" key="9">
    <source>
        <dbReference type="ARBA" id="ARBA00074306"/>
    </source>
</evidence>
<feature type="domain" description="PAC" evidence="12">
    <location>
        <begin position="96"/>
        <end position="147"/>
    </location>
</feature>
<evidence type="ECO:0000313" key="14">
    <source>
        <dbReference type="Proteomes" id="UP000199004"/>
    </source>
</evidence>
<dbReference type="InterPro" id="IPR000700">
    <property type="entry name" value="PAS-assoc_C"/>
</dbReference>
<comment type="catalytic activity">
    <reaction evidence="1">
        <text>ATP + protein L-histidine = ADP + protein N-phospho-L-histidine.</text>
        <dbReference type="EC" id="2.7.13.3"/>
    </reaction>
</comment>
<dbReference type="EMBL" id="FNIC01000003">
    <property type="protein sequence ID" value="SDN50200.1"/>
    <property type="molecule type" value="Genomic_DNA"/>
</dbReference>
<dbReference type="CDD" id="cd00130">
    <property type="entry name" value="PAS"/>
    <property type="match status" value="1"/>
</dbReference>
<organism evidence="13 14">
    <name type="scientific">Nocardioides szechwanensis</name>
    <dbReference type="NCBI Taxonomy" id="1005944"/>
    <lineage>
        <taxon>Bacteria</taxon>
        <taxon>Bacillati</taxon>
        <taxon>Actinomycetota</taxon>
        <taxon>Actinomycetes</taxon>
        <taxon>Propionibacteriales</taxon>
        <taxon>Nocardioidaceae</taxon>
        <taxon>Nocardioides</taxon>
    </lineage>
</organism>
<gene>
    <name evidence="13" type="ORF">SAMN05192576_2260</name>
</gene>
<sequence>MSADAEEQQGSARLAAVEREMRETGERYRSLFEYHPNAVFSLDLEGCFTTVNPAAERVSGYAADELLGMPFTEMLPPEELEPTVNAFLEMVERRPQRFEVRFRHKDGRLVDLSVTGLPIVVDDEVVGVYGIAEDITERNRMQADLADARRTAERANGAKSLFLANMSHEIRTPLTSVLAAAEMLCETDLDEEQLRLAKVMDRQGDRLLRLVDEILDFSRIEAGKTSLEEVQFGLRGLVDEVVAPHRAEAAAKGLALSVHIDERVDDRVTGDPSRLAQVLTNLIGNAVKFTHDGWVRVSVTDDASAAGPMVRFEVADSGIGVSAEQQTRLFESFNQADPSITRRYGGTGLGLAICKQLVTLMGGAIELECPEGEGCTFTFTVPAAAATAG</sequence>
<comment type="similarity">
    <text evidence="3">In the N-terminal section; belongs to the phytochrome family.</text>
</comment>
<dbReference type="InterPro" id="IPR035965">
    <property type="entry name" value="PAS-like_dom_sf"/>
</dbReference>
<dbReference type="SMART" id="SM00091">
    <property type="entry name" value="PAS"/>
    <property type="match status" value="1"/>
</dbReference>
<dbReference type="InterPro" id="IPR003594">
    <property type="entry name" value="HATPase_dom"/>
</dbReference>
<dbReference type="Pfam" id="PF00512">
    <property type="entry name" value="HisKA"/>
    <property type="match status" value="1"/>
</dbReference>
<evidence type="ECO:0000313" key="13">
    <source>
        <dbReference type="EMBL" id="SDN50200.1"/>
    </source>
</evidence>
<dbReference type="PANTHER" id="PTHR43047">
    <property type="entry name" value="TWO-COMPONENT HISTIDINE PROTEIN KINASE"/>
    <property type="match status" value="1"/>
</dbReference>
<dbReference type="CDD" id="cd00082">
    <property type="entry name" value="HisKA"/>
    <property type="match status" value="1"/>
</dbReference>
<dbReference type="Pfam" id="PF13426">
    <property type="entry name" value="PAS_9"/>
    <property type="match status" value="1"/>
</dbReference>
<keyword evidence="7" id="KW-0418">Kinase</keyword>
<dbReference type="SUPFAM" id="SSF47384">
    <property type="entry name" value="Homodimeric domain of signal transducing histidine kinase"/>
    <property type="match status" value="1"/>
</dbReference>
<dbReference type="SUPFAM" id="SSF55874">
    <property type="entry name" value="ATPase domain of HSP90 chaperone/DNA topoisomerase II/histidine kinase"/>
    <property type="match status" value="1"/>
</dbReference>